<keyword evidence="1" id="KW-0472">Membrane</keyword>
<protein>
    <submittedName>
        <fullName evidence="3">Uncharacterized protein</fullName>
    </submittedName>
</protein>
<keyword evidence="1" id="KW-0812">Transmembrane</keyword>
<name>A0A627A4N2_SALMO</name>
<feature type="transmembrane region" description="Helical" evidence="1">
    <location>
        <begin position="74"/>
        <end position="91"/>
    </location>
</feature>
<reference evidence="3" key="1">
    <citation type="submission" date="2018-07" db="EMBL/GenBank/DDBJ databases">
        <authorList>
            <consortium name="GenomeTrakr network: Whole genome sequencing for foodborne pathogen traceback"/>
        </authorList>
    </citation>
    <scope>NUCLEOTIDE SEQUENCE</scope>
    <source>
        <strain evidence="2">CFSAN032143</strain>
        <strain evidence="3">CFSAN032161</strain>
    </source>
</reference>
<dbReference type="AlphaFoldDB" id="A0A627A4N2"/>
<organism evidence="3">
    <name type="scientific">Salmonella montevideo</name>
    <dbReference type="NCBI Taxonomy" id="115981"/>
    <lineage>
        <taxon>Bacteria</taxon>
        <taxon>Pseudomonadati</taxon>
        <taxon>Pseudomonadota</taxon>
        <taxon>Gammaproteobacteria</taxon>
        <taxon>Enterobacterales</taxon>
        <taxon>Enterobacteriaceae</taxon>
        <taxon>Salmonella</taxon>
    </lineage>
</organism>
<comment type="caution">
    <text evidence="3">The sequence shown here is derived from an EMBL/GenBank/DDBJ whole genome shotgun (WGS) entry which is preliminary data.</text>
</comment>
<dbReference type="EMBL" id="AALNLT010000127">
    <property type="protein sequence ID" value="EDB4303253.1"/>
    <property type="molecule type" value="Genomic_DNA"/>
</dbReference>
<keyword evidence="1" id="KW-1133">Transmembrane helix</keyword>
<gene>
    <name evidence="2" type="ORF">AXU14_22735</name>
    <name evidence="3" type="ORF">AXU32_22250</name>
</gene>
<proteinExistence type="predicted"/>
<evidence type="ECO:0000313" key="2">
    <source>
        <dbReference type="EMBL" id="EDA0013120.1"/>
    </source>
</evidence>
<dbReference type="EMBL" id="AALIOX010000034">
    <property type="protein sequence ID" value="EDA0013120.1"/>
    <property type="molecule type" value="Genomic_DNA"/>
</dbReference>
<sequence length="94" mass="10968">MTKTKRVRLILMRFFLKCHKNSMREMRAKIPVQNFPPRGRKLVILTCSPFGTVEIDRASLSCIVMQRPENDSDAFFWFGLVFSCLFAFFAPESD</sequence>
<evidence type="ECO:0000313" key="3">
    <source>
        <dbReference type="EMBL" id="EDB4303253.1"/>
    </source>
</evidence>
<evidence type="ECO:0000256" key="1">
    <source>
        <dbReference type="SAM" id="Phobius"/>
    </source>
</evidence>
<accession>A0A627A4N2</accession>